<proteinExistence type="predicted"/>
<accession>A0A0E9UZ89</accession>
<dbReference type="AlphaFoldDB" id="A0A0E9UZ89"/>
<organism evidence="1">
    <name type="scientific">Anguilla anguilla</name>
    <name type="common">European freshwater eel</name>
    <name type="synonym">Muraena anguilla</name>
    <dbReference type="NCBI Taxonomy" id="7936"/>
    <lineage>
        <taxon>Eukaryota</taxon>
        <taxon>Metazoa</taxon>
        <taxon>Chordata</taxon>
        <taxon>Craniata</taxon>
        <taxon>Vertebrata</taxon>
        <taxon>Euteleostomi</taxon>
        <taxon>Actinopterygii</taxon>
        <taxon>Neopterygii</taxon>
        <taxon>Teleostei</taxon>
        <taxon>Anguilliformes</taxon>
        <taxon>Anguillidae</taxon>
        <taxon>Anguilla</taxon>
    </lineage>
</organism>
<dbReference type="EMBL" id="GBXM01037511">
    <property type="protein sequence ID" value="JAH71066.1"/>
    <property type="molecule type" value="Transcribed_RNA"/>
</dbReference>
<reference evidence="1" key="1">
    <citation type="submission" date="2014-11" db="EMBL/GenBank/DDBJ databases">
        <authorList>
            <person name="Amaro Gonzalez C."/>
        </authorList>
    </citation>
    <scope>NUCLEOTIDE SEQUENCE</scope>
</reference>
<name>A0A0E9UZ89_ANGAN</name>
<evidence type="ECO:0000313" key="1">
    <source>
        <dbReference type="EMBL" id="JAH71066.1"/>
    </source>
</evidence>
<protein>
    <submittedName>
        <fullName evidence="1">Uncharacterized protein</fullName>
    </submittedName>
</protein>
<reference evidence="1" key="2">
    <citation type="journal article" date="2015" name="Fish Shellfish Immunol.">
        <title>Early steps in the European eel (Anguilla anguilla)-Vibrio vulnificus interaction in the gills: Role of the RtxA13 toxin.</title>
        <authorList>
            <person name="Callol A."/>
            <person name="Pajuelo D."/>
            <person name="Ebbesson L."/>
            <person name="Teles M."/>
            <person name="MacKenzie S."/>
            <person name="Amaro C."/>
        </authorList>
    </citation>
    <scope>NUCLEOTIDE SEQUENCE</scope>
</reference>
<sequence length="18" mass="2015">MNTFIESKKDCKITASAQ</sequence>